<sequence length="535" mass="56589">MLPTTFLFAASLTSAIAAPTGHRRPQPTANTQLTFAEIDITKLRLSGNESLHLAQDLCNRDRGLEFLESAHTLAKQVQADTFDPAIKAAGFDAQKLGSVKCESIRNKIRSLSDLTLLSIHIIGCISQLVKDTCLVNSLAISRSNVTLQTQKLAEIRQNVVEINRICKTVDAIFFVDAGATTLSNTTTTTITTVATSLSTSTTSNTSTTTVTAFPATSISQIDISRTTLTGAQARSLSQTICPASASVKSLRNNANLCEQFEKAVIDPALKAAKASKDKKKINTLVCQLNRNKILKNTCVQHADETEEKTKKSSAAELQKKIKAISHNIQLVDSLCPGAVAEDFVLPTDLSSTSTLNPTSTSTSTSTSISNSTSTSTSTSSISTATSTSTSTNTSTSPTVTTTTGSSKLTISFASIDISRKSLIGTAAKAAVEAICPPTASVALLSASHDVAERAEVKVFQPAIKAAKDAATLKALKCQLNRNKLLKNQCTINRLQITQDNPTLLAEKLKAIVANQAGTVKFCTGADTSRFIDAAL</sequence>
<evidence type="ECO:0000256" key="2">
    <source>
        <dbReference type="SAM" id="SignalP"/>
    </source>
</evidence>
<evidence type="ECO:0000313" key="3">
    <source>
        <dbReference type="EMBL" id="RKO90078.1"/>
    </source>
</evidence>
<name>A0A4P9WFJ2_9FUNG</name>
<keyword evidence="2" id="KW-0732">Signal</keyword>
<proteinExistence type="predicted"/>
<evidence type="ECO:0000313" key="4">
    <source>
        <dbReference type="Proteomes" id="UP000269721"/>
    </source>
</evidence>
<reference evidence="4" key="1">
    <citation type="journal article" date="2018" name="Nat. Microbiol.">
        <title>Leveraging single-cell genomics to expand the fungal tree of life.</title>
        <authorList>
            <person name="Ahrendt S.R."/>
            <person name="Quandt C.A."/>
            <person name="Ciobanu D."/>
            <person name="Clum A."/>
            <person name="Salamov A."/>
            <person name="Andreopoulos B."/>
            <person name="Cheng J.F."/>
            <person name="Woyke T."/>
            <person name="Pelin A."/>
            <person name="Henrissat B."/>
            <person name="Reynolds N.K."/>
            <person name="Benny G.L."/>
            <person name="Smith M.E."/>
            <person name="James T.Y."/>
            <person name="Grigoriev I.V."/>
        </authorList>
    </citation>
    <scope>NUCLEOTIDE SEQUENCE [LARGE SCALE GENOMIC DNA]</scope>
</reference>
<dbReference type="AlphaFoldDB" id="A0A4P9WFJ2"/>
<dbReference type="EMBL" id="KZ995736">
    <property type="protein sequence ID" value="RKO90078.1"/>
    <property type="molecule type" value="Genomic_DNA"/>
</dbReference>
<organism evidence="3 4">
    <name type="scientific">Blyttiomyces helicus</name>
    <dbReference type="NCBI Taxonomy" id="388810"/>
    <lineage>
        <taxon>Eukaryota</taxon>
        <taxon>Fungi</taxon>
        <taxon>Fungi incertae sedis</taxon>
        <taxon>Chytridiomycota</taxon>
        <taxon>Chytridiomycota incertae sedis</taxon>
        <taxon>Chytridiomycetes</taxon>
        <taxon>Chytridiomycetes incertae sedis</taxon>
        <taxon>Blyttiomyces</taxon>
    </lineage>
</organism>
<protein>
    <recommendedName>
        <fullName evidence="5">Pectinesterase inhibitor domain-containing protein</fullName>
    </recommendedName>
</protein>
<accession>A0A4P9WFJ2</accession>
<evidence type="ECO:0008006" key="5">
    <source>
        <dbReference type="Google" id="ProtNLM"/>
    </source>
</evidence>
<feature type="chain" id="PRO_5020513617" description="Pectinesterase inhibitor domain-containing protein" evidence="2">
    <location>
        <begin position="18"/>
        <end position="535"/>
    </location>
</feature>
<feature type="region of interest" description="Disordered" evidence="1">
    <location>
        <begin position="350"/>
        <end position="404"/>
    </location>
</feature>
<evidence type="ECO:0000256" key="1">
    <source>
        <dbReference type="SAM" id="MobiDB-lite"/>
    </source>
</evidence>
<gene>
    <name evidence="3" type="ORF">BDK51DRAFT_47321</name>
</gene>
<keyword evidence="4" id="KW-1185">Reference proteome</keyword>
<feature type="signal peptide" evidence="2">
    <location>
        <begin position="1"/>
        <end position="17"/>
    </location>
</feature>
<dbReference type="OrthoDB" id="2151417at2759"/>
<dbReference type="Proteomes" id="UP000269721">
    <property type="component" value="Unassembled WGS sequence"/>
</dbReference>